<accession>A0ABX0N917</accession>
<proteinExistence type="predicted"/>
<organism evidence="1 2">
    <name type="scientific">Massilia frigida</name>
    <dbReference type="NCBI Taxonomy" id="2609281"/>
    <lineage>
        <taxon>Bacteria</taxon>
        <taxon>Pseudomonadati</taxon>
        <taxon>Pseudomonadota</taxon>
        <taxon>Betaproteobacteria</taxon>
        <taxon>Burkholderiales</taxon>
        <taxon>Oxalobacteraceae</taxon>
        <taxon>Telluria group</taxon>
        <taxon>Massilia</taxon>
    </lineage>
</organism>
<gene>
    <name evidence="1" type="ORF">F2P44_07475</name>
</gene>
<sequence length="215" mass="24183">MAGTCRPRTPCALKWCTFPTAAASRASRVTKCSARPAANGCSVNKSALRGNTMAHVRASLKRKLSRIHKREERVSMEKWERHTSRYFRYDAALRIFGAGKLHDEINAVTGLVPTMLRLAGQPRYPRSERLNKHDLWLLSSPLDRSLPLDDHVDWLLETLTPHADFLRGVIAQADSADLCLGCLSEVPYPMIATGKSTTELIKRFDLKLMFNFTCV</sequence>
<dbReference type="Pfam" id="PF14106">
    <property type="entry name" value="DUF4279"/>
    <property type="match status" value="1"/>
</dbReference>
<name>A0ABX0N917_9BURK</name>
<reference evidence="1 2" key="1">
    <citation type="submission" date="2019-10" db="EMBL/GenBank/DDBJ databases">
        <title>Taxonomy of Antarctic Massilia spp.: description of Massilia rubra sp. nov., Massilia aquatica sp. nov., Massilia mucilaginosa sp. nov., Massilia frigida sp. nov. isolated from streams, lakes and regoliths.</title>
        <authorList>
            <person name="Holochova P."/>
            <person name="Sedlacek I."/>
            <person name="Kralova S."/>
            <person name="Maslanova I."/>
            <person name="Busse H.-J."/>
            <person name="Stankova E."/>
            <person name="Vrbovska V."/>
            <person name="Kovarovic V."/>
            <person name="Bartak M."/>
            <person name="Svec P."/>
            <person name="Pantucek R."/>
        </authorList>
    </citation>
    <scope>NUCLEOTIDE SEQUENCE [LARGE SCALE GENOMIC DNA]</scope>
    <source>
        <strain evidence="1 2">CCM 8695</strain>
    </source>
</reference>
<comment type="caution">
    <text evidence="1">The sequence shown here is derived from an EMBL/GenBank/DDBJ whole genome shotgun (WGS) entry which is preliminary data.</text>
</comment>
<evidence type="ECO:0000313" key="1">
    <source>
        <dbReference type="EMBL" id="NHZ79117.1"/>
    </source>
</evidence>
<evidence type="ECO:0000313" key="2">
    <source>
        <dbReference type="Proteomes" id="UP000621455"/>
    </source>
</evidence>
<dbReference type="Proteomes" id="UP000621455">
    <property type="component" value="Unassembled WGS sequence"/>
</dbReference>
<keyword evidence="2" id="KW-1185">Reference proteome</keyword>
<protein>
    <submittedName>
        <fullName evidence="1">DUF4279 domain-containing protein</fullName>
    </submittedName>
</protein>
<dbReference type="EMBL" id="WHJG01000005">
    <property type="protein sequence ID" value="NHZ79117.1"/>
    <property type="molecule type" value="Genomic_DNA"/>
</dbReference>
<dbReference type="InterPro" id="IPR025459">
    <property type="entry name" value="DUF4279"/>
</dbReference>